<dbReference type="InterPro" id="IPR043502">
    <property type="entry name" value="DNA/RNA_pol_sf"/>
</dbReference>
<accession>A0ABQ8L9J5</accession>
<dbReference type="InterPro" id="IPR043128">
    <property type="entry name" value="Rev_trsase/Diguanyl_cyclase"/>
</dbReference>
<dbReference type="Gene3D" id="3.30.70.270">
    <property type="match status" value="1"/>
</dbReference>
<evidence type="ECO:0000313" key="5">
    <source>
        <dbReference type="Proteomes" id="UP000830375"/>
    </source>
</evidence>
<dbReference type="InterPro" id="IPR000477">
    <property type="entry name" value="RT_dom"/>
</dbReference>
<dbReference type="Pfam" id="PF00078">
    <property type="entry name" value="RVT_1"/>
    <property type="match status" value="1"/>
</dbReference>
<organism evidence="4 5">
    <name type="scientific">Labeo rohita</name>
    <name type="common">Indian major carp</name>
    <name type="synonym">Cyprinus rohita</name>
    <dbReference type="NCBI Taxonomy" id="84645"/>
    <lineage>
        <taxon>Eukaryota</taxon>
        <taxon>Metazoa</taxon>
        <taxon>Chordata</taxon>
        <taxon>Craniata</taxon>
        <taxon>Vertebrata</taxon>
        <taxon>Euteleostomi</taxon>
        <taxon>Actinopterygii</taxon>
        <taxon>Neopterygii</taxon>
        <taxon>Teleostei</taxon>
        <taxon>Ostariophysi</taxon>
        <taxon>Cypriniformes</taxon>
        <taxon>Cyprinidae</taxon>
        <taxon>Labeoninae</taxon>
        <taxon>Labeonini</taxon>
        <taxon>Labeo</taxon>
    </lineage>
</organism>
<dbReference type="InterPro" id="IPR008042">
    <property type="entry name" value="Retrotrans_Pao"/>
</dbReference>
<evidence type="ECO:0000259" key="3">
    <source>
        <dbReference type="Pfam" id="PF00078"/>
    </source>
</evidence>
<comment type="caution">
    <text evidence="4">The sequence shown here is derived from an EMBL/GenBank/DDBJ whole genome shotgun (WGS) entry which is preliminary data.</text>
</comment>
<dbReference type="PANTHER" id="PTHR47331">
    <property type="entry name" value="PHD-TYPE DOMAIN-CONTAINING PROTEIN"/>
    <property type="match status" value="1"/>
</dbReference>
<dbReference type="PANTHER" id="PTHR47331:SF5">
    <property type="entry name" value="RIBONUCLEASE H"/>
    <property type="match status" value="1"/>
</dbReference>
<gene>
    <name evidence="4" type="ORF">H4Q32_027145</name>
</gene>
<dbReference type="Gene3D" id="3.10.10.10">
    <property type="entry name" value="HIV Type 1 Reverse Transcriptase, subunit A, domain 1"/>
    <property type="match status" value="1"/>
</dbReference>
<keyword evidence="5" id="KW-1185">Reference proteome</keyword>
<sequence length="577" mass="66494">MANLRSTENHLMRDPQKQKPIMLKLRSWNKLAMQSREHSVAISSDIKGMFHQVRLLPEDKPLLRFLWRNLEREKQPNIYEWQVLPFGTTCSPCCATYALQRHVFDHSQPGDQVRDSIERSFYVDNYLQSLSSLDEAKLHVDSLRDLLATGGFELRQWASNMPDVISHLPKEARSESSELWLNQTGEDPQEFALGLRWLCHSDTLRYKCRLLDCPEPTMRNIYKVVASQYDPLGFIVPYTTRAKILIQHLWAKHREWDDPLLPEDLLQIWNSWQGELQHLSQINLPRCYVSPQMDVPNCTRQIHVFCDASEKAYGSVAELTLDISYCFLWTDSTTVLTWLQSDSCRFKVFMGTRVAEIQELANDQTWCYVDSTNNPADDITRGKTLAELATDNRWRHGPAFLWQSQDHWPLTPDQGIIDSCELRKSICCNHVAVAEDHSFPDPEQYNSFKDLIEGIVLLRHGAAGKLENPTADDYKLAETDILRKSQQDSFPEDFDCLATGRPVPTSSRLITLAPEYDPVFQLIQVGGRLRRSDQLDPDTIHPVVLDPAHKVTQLLIQDVDNQLCHPGSERVFADLRR</sequence>
<feature type="domain" description="Reverse transcriptase" evidence="3">
    <location>
        <begin position="23"/>
        <end position="154"/>
    </location>
</feature>
<dbReference type="Proteomes" id="UP000830375">
    <property type="component" value="Unassembled WGS sequence"/>
</dbReference>
<dbReference type="SUPFAM" id="SSF56672">
    <property type="entry name" value="DNA/RNA polymerases"/>
    <property type="match status" value="1"/>
</dbReference>
<name>A0ABQ8L9J5_LABRO</name>
<evidence type="ECO:0000256" key="1">
    <source>
        <dbReference type="ARBA" id="ARBA00010879"/>
    </source>
</evidence>
<evidence type="ECO:0000313" key="4">
    <source>
        <dbReference type="EMBL" id="KAI2647360.1"/>
    </source>
</evidence>
<protein>
    <recommendedName>
        <fullName evidence="2">ribonuclease H</fullName>
        <ecNumber evidence="2">3.1.26.4</ecNumber>
    </recommendedName>
</protein>
<proteinExistence type="inferred from homology"/>
<reference evidence="4 5" key="1">
    <citation type="submission" date="2022-01" db="EMBL/GenBank/DDBJ databases">
        <title>A high-quality chromosome-level genome assembly of rohu carp, Labeo rohita.</title>
        <authorList>
            <person name="Arick M.A. II"/>
            <person name="Hsu C.-Y."/>
            <person name="Magbanua Z."/>
            <person name="Pechanova O."/>
            <person name="Grover C."/>
            <person name="Miller E."/>
            <person name="Thrash A."/>
            <person name="Ezzel L."/>
            <person name="Alam S."/>
            <person name="Benzie J."/>
            <person name="Hamilton M."/>
            <person name="Karsi A."/>
            <person name="Lawrence M.L."/>
            <person name="Peterson D.G."/>
        </authorList>
    </citation>
    <scope>NUCLEOTIDE SEQUENCE [LARGE SCALE GENOMIC DNA]</scope>
    <source>
        <strain evidence="5">BAU-BD-2019</strain>
        <tissue evidence="4">Blood</tissue>
    </source>
</reference>
<comment type="similarity">
    <text evidence="1">Belongs to the beta type-B retroviral polymerase family. HERV class-II K(HML-2) pol subfamily.</text>
</comment>
<dbReference type="Pfam" id="PF05380">
    <property type="entry name" value="Peptidase_A17"/>
    <property type="match status" value="1"/>
</dbReference>
<dbReference type="EC" id="3.1.26.4" evidence="2"/>
<dbReference type="EMBL" id="JACTAM010000400">
    <property type="protein sequence ID" value="KAI2647360.1"/>
    <property type="molecule type" value="Genomic_DNA"/>
</dbReference>
<evidence type="ECO:0000256" key="2">
    <source>
        <dbReference type="ARBA" id="ARBA00012180"/>
    </source>
</evidence>